<keyword evidence="4" id="KW-1185">Reference proteome</keyword>
<feature type="compositionally biased region" description="Polar residues" evidence="1">
    <location>
        <begin position="68"/>
        <end position="78"/>
    </location>
</feature>
<reference evidence="3" key="1">
    <citation type="submission" date="2020-01" db="EMBL/GenBank/DDBJ databases">
        <title>Identification and distribution of gene clusters putatively required for synthesis of sphingolipid metabolism inhibitors in phylogenetically diverse species of the filamentous fungus Fusarium.</title>
        <authorList>
            <person name="Kim H.-S."/>
            <person name="Busman M."/>
            <person name="Brown D.W."/>
            <person name="Divon H."/>
            <person name="Uhlig S."/>
            <person name="Proctor R.H."/>
        </authorList>
    </citation>
    <scope>NUCLEOTIDE SEQUENCE</scope>
    <source>
        <strain evidence="3">NRRL 53441</strain>
    </source>
</reference>
<dbReference type="AlphaFoldDB" id="A0A8H4KG55"/>
<dbReference type="EMBL" id="JAADJG010000279">
    <property type="protein sequence ID" value="KAF4449540.1"/>
    <property type="molecule type" value="Genomic_DNA"/>
</dbReference>
<name>A0A8H4KG55_9HYPO</name>
<evidence type="ECO:0000256" key="1">
    <source>
        <dbReference type="SAM" id="MobiDB-lite"/>
    </source>
</evidence>
<evidence type="ECO:0000313" key="4">
    <source>
        <dbReference type="Proteomes" id="UP000605986"/>
    </source>
</evidence>
<dbReference type="InterPro" id="IPR057684">
    <property type="entry name" value="DUF7924"/>
</dbReference>
<protein>
    <recommendedName>
        <fullName evidence="2">DUF7924 domain-containing protein</fullName>
    </recommendedName>
</protein>
<dbReference type="Pfam" id="PF25545">
    <property type="entry name" value="DUF7924"/>
    <property type="match status" value="1"/>
</dbReference>
<feature type="compositionally biased region" description="Low complexity" evidence="1">
    <location>
        <begin position="467"/>
        <end position="489"/>
    </location>
</feature>
<feature type="domain" description="DUF7924" evidence="2">
    <location>
        <begin position="220"/>
        <end position="444"/>
    </location>
</feature>
<feature type="region of interest" description="Disordered" evidence="1">
    <location>
        <begin position="458"/>
        <end position="502"/>
    </location>
</feature>
<dbReference type="PANTHER" id="PTHR42470">
    <property type="entry name" value="VAST DOMAIN-CONTAINING PROTEIN"/>
    <property type="match status" value="1"/>
</dbReference>
<dbReference type="OrthoDB" id="5132737at2759"/>
<comment type="caution">
    <text evidence="3">The sequence shown here is derived from an EMBL/GenBank/DDBJ whole genome shotgun (WGS) entry which is preliminary data.</text>
</comment>
<feature type="region of interest" description="Disordered" evidence="1">
    <location>
        <begin position="1"/>
        <end position="95"/>
    </location>
</feature>
<sequence>MVQTRAQVRASLNQQHQQQLTTNSEDTKKKGNTEKKAPQKASQHQLGPANQKALRSIETIDASLPSPVRQSFEPQSAHRQLEDEGSSAPDQPNNRGYIQQAISEDELDNDDDPVTYWARTGHWPLNRATDKPKMTLIYAKKKPSRSDNKRAASPISVQTSSETKSASYEKDAYEDRLNEKGSFMKDAESGIAPESDAVISDLLSSDQIVPQNTLFQDHIFEKTYEMVRSRNEVRVTRDITPLIVPSAETLAIHGADNLECLIESTNEPWSNSFPFTATQPKPDYSVGFTRSAFTDDQLKKLFPFIGNTLVGDQSYLMATYRMYFPFLTCEAKCSSGCLETADRQNAHSMTLAVRGVFELFDHVGREKEVDRQILAFSISHNHRYVRIYGHYPVIQGGKVKYYRHLIRGFDFISNSEEKWTAYRFTMNVYHRWMPSHLKRICSAVDELPLLSNVDLATIPEEPPQQPSMASTMDTTMDTTMDSTPGTSSTKPRRASKRQRKDA</sequence>
<feature type="region of interest" description="Disordered" evidence="1">
    <location>
        <begin position="141"/>
        <end position="170"/>
    </location>
</feature>
<proteinExistence type="predicted"/>
<accession>A0A8H4KG55</accession>
<organism evidence="3 4">
    <name type="scientific">Fusarium austroafricanum</name>
    <dbReference type="NCBI Taxonomy" id="2364996"/>
    <lineage>
        <taxon>Eukaryota</taxon>
        <taxon>Fungi</taxon>
        <taxon>Dikarya</taxon>
        <taxon>Ascomycota</taxon>
        <taxon>Pezizomycotina</taxon>
        <taxon>Sordariomycetes</taxon>
        <taxon>Hypocreomycetidae</taxon>
        <taxon>Hypocreales</taxon>
        <taxon>Nectriaceae</taxon>
        <taxon>Fusarium</taxon>
        <taxon>Fusarium concolor species complex</taxon>
    </lineage>
</organism>
<feature type="compositionally biased region" description="Basic residues" evidence="1">
    <location>
        <begin position="490"/>
        <end position="502"/>
    </location>
</feature>
<feature type="compositionally biased region" description="Polar residues" evidence="1">
    <location>
        <begin position="155"/>
        <end position="166"/>
    </location>
</feature>
<gene>
    <name evidence="3" type="ORF">F53441_7199</name>
</gene>
<evidence type="ECO:0000259" key="2">
    <source>
        <dbReference type="Pfam" id="PF25545"/>
    </source>
</evidence>
<dbReference type="PANTHER" id="PTHR42470:SF2">
    <property type="match status" value="1"/>
</dbReference>
<feature type="compositionally biased region" description="Low complexity" evidence="1">
    <location>
        <begin position="11"/>
        <end position="24"/>
    </location>
</feature>
<dbReference type="Proteomes" id="UP000605986">
    <property type="component" value="Unassembled WGS sequence"/>
</dbReference>
<feature type="compositionally biased region" description="Basic and acidic residues" evidence="1">
    <location>
        <begin position="25"/>
        <end position="37"/>
    </location>
</feature>
<evidence type="ECO:0000313" key="3">
    <source>
        <dbReference type="EMBL" id="KAF4449540.1"/>
    </source>
</evidence>